<feature type="signal peptide" evidence="3">
    <location>
        <begin position="1"/>
        <end position="23"/>
    </location>
</feature>
<dbReference type="Gene3D" id="3.50.50.60">
    <property type="entry name" value="FAD/NAD(P)-binding domain"/>
    <property type="match status" value="1"/>
</dbReference>
<dbReference type="InterPro" id="IPR036188">
    <property type="entry name" value="FAD/NAD-bd_sf"/>
</dbReference>
<dbReference type="GO" id="GO:0016614">
    <property type="term" value="F:oxidoreductase activity, acting on CH-OH group of donors"/>
    <property type="evidence" value="ECO:0007669"/>
    <property type="project" value="InterPro"/>
</dbReference>
<proteinExistence type="inferred from homology"/>
<name>A0AAJ0MD27_9PEZI</name>
<dbReference type="CDD" id="cd09630">
    <property type="entry name" value="CDH_like_cytochrome"/>
    <property type="match status" value="1"/>
</dbReference>
<dbReference type="PANTHER" id="PTHR47190:SF2">
    <property type="entry name" value="CELLOBIOSE DEHYDROGENASE (AFU_ORTHOLOGUE AFUA_2G17620)"/>
    <property type="match status" value="1"/>
</dbReference>
<keyword evidence="2" id="KW-0274">FAD</keyword>
<keyword evidence="6" id="KW-1185">Reference proteome</keyword>
<reference evidence="5" key="1">
    <citation type="journal article" date="2023" name="Mol. Phylogenet. Evol.">
        <title>Genome-scale phylogeny and comparative genomics of the fungal order Sordariales.</title>
        <authorList>
            <person name="Hensen N."/>
            <person name="Bonometti L."/>
            <person name="Westerberg I."/>
            <person name="Brannstrom I.O."/>
            <person name="Guillou S."/>
            <person name="Cros-Aarteil S."/>
            <person name="Calhoun S."/>
            <person name="Haridas S."/>
            <person name="Kuo A."/>
            <person name="Mondo S."/>
            <person name="Pangilinan J."/>
            <person name="Riley R."/>
            <person name="LaButti K."/>
            <person name="Andreopoulos B."/>
            <person name="Lipzen A."/>
            <person name="Chen C."/>
            <person name="Yan M."/>
            <person name="Daum C."/>
            <person name="Ng V."/>
            <person name="Clum A."/>
            <person name="Steindorff A."/>
            <person name="Ohm R.A."/>
            <person name="Martin F."/>
            <person name="Silar P."/>
            <person name="Natvig D.O."/>
            <person name="Lalanne C."/>
            <person name="Gautier V."/>
            <person name="Ament-Velasquez S.L."/>
            <person name="Kruys A."/>
            <person name="Hutchinson M.I."/>
            <person name="Powell A.J."/>
            <person name="Barry K."/>
            <person name="Miller A.N."/>
            <person name="Grigoriev I.V."/>
            <person name="Debuchy R."/>
            <person name="Gladieux P."/>
            <person name="Hiltunen Thoren M."/>
            <person name="Johannesson H."/>
        </authorList>
    </citation>
    <scope>NUCLEOTIDE SEQUENCE</scope>
    <source>
        <strain evidence="5">CBS 955.72</strain>
    </source>
</reference>
<protein>
    <recommendedName>
        <fullName evidence="4">Glucose-methanol-choline oxidoreductase N-terminal domain-containing protein</fullName>
    </recommendedName>
</protein>
<evidence type="ECO:0000256" key="2">
    <source>
        <dbReference type="RuleBase" id="RU003968"/>
    </source>
</evidence>
<feature type="chain" id="PRO_5042463029" description="Glucose-methanol-choline oxidoreductase N-terminal domain-containing protein" evidence="3">
    <location>
        <begin position="24"/>
        <end position="806"/>
    </location>
</feature>
<evidence type="ECO:0000313" key="5">
    <source>
        <dbReference type="EMBL" id="KAK3350201.1"/>
    </source>
</evidence>
<evidence type="ECO:0000313" key="6">
    <source>
        <dbReference type="Proteomes" id="UP001275084"/>
    </source>
</evidence>
<reference evidence="5" key="2">
    <citation type="submission" date="2023-06" db="EMBL/GenBank/DDBJ databases">
        <authorList>
            <consortium name="Lawrence Berkeley National Laboratory"/>
            <person name="Haridas S."/>
            <person name="Hensen N."/>
            <person name="Bonometti L."/>
            <person name="Westerberg I."/>
            <person name="Brannstrom I.O."/>
            <person name="Guillou S."/>
            <person name="Cros-Aarteil S."/>
            <person name="Calhoun S."/>
            <person name="Kuo A."/>
            <person name="Mondo S."/>
            <person name="Pangilinan J."/>
            <person name="Riley R."/>
            <person name="Labutti K."/>
            <person name="Andreopoulos B."/>
            <person name="Lipzen A."/>
            <person name="Chen C."/>
            <person name="Yanf M."/>
            <person name="Daum C."/>
            <person name="Ng V."/>
            <person name="Clum A."/>
            <person name="Steindorff A."/>
            <person name="Ohm R."/>
            <person name="Martin F."/>
            <person name="Silar P."/>
            <person name="Natvig D."/>
            <person name="Lalanne C."/>
            <person name="Gautier V."/>
            <person name="Ament-Velasquez S.L."/>
            <person name="Kruys A."/>
            <person name="Hutchinson M.I."/>
            <person name="Powell A.J."/>
            <person name="Barry K."/>
            <person name="Miller A.N."/>
            <person name="Grigoriev I.V."/>
            <person name="Debuchy R."/>
            <person name="Gladieux P."/>
            <person name="Thoren M.H."/>
            <person name="Johannesson H."/>
        </authorList>
    </citation>
    <scope>NUCLEOTIDE SEQUENCE</scope>
    <source>
        <strain evidence="5">CBS 955.72</strain>
    </source>
</reference>
<dbReference type="GO" id="GO:0050660">
    <property type="term" value="F:flavin adenine dinucleotide binding"/>
    <property type="evidence" value="ECO:0007669"/>
    <property type="project" value="InterPro"/>
</dbReference>
<comment type="similarity">
    <text evidence="1 2">Belongs to the GMC oxidoreductase family.</text>
</comment>
<dbReference type="Gene3D" id="2.60.40.1210">
    <property type="entry name" value="Cellobiose dehydrogenase, cytochrome domain"/>
    <property type="match status" value="1"/>
</dbReference>
<dbReference type="SUPFAM" id="SSF54373">
    <property type="entry name" value="FAD-linked reductases, C-terminal domain"/>
    <property type="match status" value="1"/>
</dbReference>
<dbReference type="FunFam" id="2.60.40.1210:FF:000004">
    <property type="entry name" value="Cellobiose dehydrogenase"/>
    <property type="match status" value="1"/>
</dbReference>
<feature type="domain" description="Glucose-methanol-choline oxidoreductase N-terminal" evidence="4">
    <location>
        <begin position="348"/>
        <end position="371"/>
    </location>
</feature>
<dbReference type="PROSITE" id="PS00623">
    <property type="entry name" value="GMC_OXRED_1"/>
    <property type="match status" value="1"/>
</dbReference>
<dbReference type="Gene3D" id="3.30.410.10">
    <property type="entry name" value="Cholesterol Oxidase, domain 2"/>
    <property type="match status" value="1"/>
</dbReference>
<dbReference type="Proteomes" id="UP001275084">
    <property type="component" value="Unassembled WGS sequence"/>
</dbReference>
<comment type="caution">
    <text evidence="5">The sequence shown here is derived from an EMBL/GenBank/DDBJ whole genome shotgun (WGS) entry which is preliminary data.</text>
</comment>
<keyword evidence="2" id="KW-0285">Flavoprotein</keyword>
<evidence type="ECO:0000259" key="4">
    <source>
        <dbReference type="PROSITE" id="PS00623"/>
    </source>
</evidence>
<evidence type="ECO:0000256" key="1">
    <source>
        <dbReference type="ARBA" id="ARBA00010790"/>
    </source>
</evidence>
<evidence type="ECO:0000256" key="3">
    <source>
        <dbReference type="SAM" id="SignalP"/>
    </source>
</evidence>
<dbReference type="AlphaFoldDB" id="A0AAJ0MD27"/>
<dbReference type="EMBL" id="JAUIQD010000005">
    <property type="protein sequence ID" value="KAK3350201.1"/>
    <property type="molecule type" value="Genomic_DNA"/>
</dbReference>
<dbReference type="Pfam" id="PF16010">
    <property type="entry name" value="CDH-cyt"/>
    <property type="match status" value="1"/>
</dbReference>
<keyword evidence="3" id="KW-0732">Signal</keyword>
<dbReference type="Pfam" id="PF00732">
    <property type="entry name" value="GMC_oxred_N"/>
    <property type="match status" value="1"/>
</dbReference>
<gene>
    <name evidence="5" type="ORF">B0T25DRAFT_262033</name>
</gene>
<dbReference type="SUPFAM" id="SSF51905">
    <property type="entry name" value="FAD/NAD(P)-binding domain"/>
    <property type="match status" value="1"/>
</dbReference>
<dbReference type="InterPro" id="IPR000172">
    <property type="entry name" value="GMC_OxRdtase_N"/>
</dbReference>
<sequence length="806" mass="85530">MKLLSRIGATALAASLYLQQSVAQTADAAPYKDPETGIVFSTWSAGGPAAVGVAPFTFGLALPKDALTKDADEYIGLLRCQIANNAVPGYCGLSHGQSGQMTQALLLMAWPFNGTVYTSLRYATGYNMPAVYTGNATVTQISSTFKAGQFELIYRCQGCLSWNQGGSVGKVSTSSGSLVLGRAASKTNLRNPACPDKAFFGFHDNGYGQWGADLSKAPQADYAKWSTLSAAAVPTDCTNVETPPAGGDGPDPIEPVPVCQAAPAKTYDYIVVGGGAGGIPIADKLSQAGKSVLLLEKGPASSGRWGGTMRPEWLRGTNLTRFDVPGLCNQIWVDSAGIACLDTDQMAGCVLGGGTAVNAGLWWKPNPKDWDYNFPAGWKATDLVSATQRVFDRIPGTWHPSSDGKLYKREGFDVLASGLNKTGWSEVIPNESPSSKNRTFGHTTFMFSNGERGGPLATYLVSANARPNFNLWTNTAARRAVRTGGKVTGVELECLTSGGYSGTVNLNPGGGVIFSAGAFGSAKLLLRSGIGPTDQLDIVAGSKDSETFIAKNQWINLPVGYNLIDHLNTDLIVAHPDVVFYDFYEAWTDPNIVDRDSYLKGRAGILTQAAPNIGPMIWEEITGTDGIVRQFQWTARVEGNDNVPGSSKYAMTLSQYLGRGVSSRGRMTITSNLDTAVSQHPYLHNEYDKEAVILGIKSLIASLNVIPNITWILPPANTTVESFVNNMLVSPSNRRSNHWMGTAKLGYDDGRAGGSAVVDANTKVYGTDNLFVVDASIFPGMTTGNPSAAIVVAAELAAEKILALAK</sequence>
<organism evidence="5 6">
    <name type="scientific">Lasiosphaeria hispida</name>
    <dbReference type="NCBI Taxonomy" id="260671"/>
    <lineage>
        <taxon>Eukaryota</taxon>
        <taxon>Fungi</taxon>
        <taxon>Dikarya</taxon>
        <taxon>Ascomycota</taxon>
        <taxon>Pezizomycotina</taxon>
        <taxon>Sordariomycetes</taxon>
        <taxon>Sordariomycetidae</taxon>
        <taxon>Sordariales</taxon>
        <taxon>Lasiosphaeriaceae</taxon>
        <taxon>Lasiosphaeria</taxon>
    </lineage>
</organism>
<dbReference type="SUPFAM" id="SSF49344">
    <property type="entry name" value="CBD9-like"/>
    <property type="match status" value="1"/>
</dbReference>
<dbReference type="Pfam" id="PF13450">
    <property type="entry name" value="NAD_binding_8"/>
    <property type="match status" value="1"/>
</dbReference>
<dbReference type="InterPro" id="IPR015920">
    <property type="entry name" value="Cellobiose_DH-like_cyt"/>
</dbReference>
<dbReference type="Pfam" id="PF05199">
    <property type="entry name" value="GMC_oxred_C"/>
    <property type="match status" value="1"/>
</dbReference>
<accession>A0AAJ0MD27</accession>
<dbReference type="InterPro" id="IPR053208">
    <property type="entry name" value="GMC_Oxidoreductase_CD"/>
</dbReference>
<dbReference type="PANTHER" id="PTHR47190">
    <property type="entry name" value="DEHYDROGENASE, PUTATIVE-RELATED"/>
    <property type="match status" value="1"/>
</dbReference>
<dbReference type="InterPro" id="IPR007867">
    <property type="entry name" value="GMC_OxRtase_C"/>
</dbReference>